<protein>
    <submittedName>
        <fullName evidence="1">Uncharacterized protein</fullName>
    </submittedName>
</protein>
<proteinExistence type="predicted"/>
<sequence>MYRVRAVHDGHKMCQVQKGKAWRFKKKDTCLELAKMPLCGDVAGTVASESALRSAGTLLSQVRATPLAPWPDGGLESLKSP</sequence>
<keyword evidence="2" id="KW-1185">Reference proteome</keyword>
<name>A0AAV4C6I8_9GAST</name>
<reference evidence="1 2" key="1">
    <citation type="journal article" date="2021" name="Elife">
        <title>Chloroplast acquisition without the gene transfer in kleptoplastic sea slugs, Plakobranchus ocellatus.</title>
        <authorList>
            <person name="Maeda T."/>
            <person name="Takahashi S."/>
            <person name="Yoshida T."/>
            <person name="Shimamura S."/>
            <person name="Takaki Y."/>
            <person name="Nagai Y."/>
            <person name="Toyoda A."/>
            <person name="Suzuki Y."/>
            <person name="Arimoto A."/>
            <person name="Ishii H."/>
            <person name="Satoh N."/>
            <person name="Nishiyama T."/>
            <person name="Hasebe M."/>
            <person name="Maruyama T."/>
            <person name="Minagawa J."/>
            <person name="Obokata J."/>
            <person name="Shigenobu S."/>
        </authorList>
    </citation>
    <scope>NUCLEOTIDE SEQUENCE [LARGE SCALE GENOMIC DNA]</scope>
</reference>
<dbReference type="Proteomes" id="UP000735302">
    <property type="component" value="Unassembled WGS sequence"/>
</dbReference>
<dbReference type="EMBL" id="BLXT01005798">
    <property type="protein sequence ID" value="GFO26294.1"/>
    <property type="molecule type" value="Genomic_DNA"/>
</dbReference>
<gene>
    <name evidence="1" type="ORF">PoB_005279900</name>
</gene>
<accession>A0AAV4C6I8</accession>
<organism evidence="1 2">
    <name type="scientific">Plakobranchus ocellatus</name>
    <dbReference type="NCBI Taxonomy" id="259542"/>
    <lineage>
        <taxon>Eukaryota</taxon>
        <taxon>Metazoa</taxon>
        <taxon>Spiralia</taxon>
        <taxon>Lophotrochozoa</taxon>
        <taxon>Mollusca</taxon>
        <taxon>Gastropoda</taxon>
        <taxon>Heterobranchia</taxon>
        <taxon>Euthyneura</taxon>
        <taxon>Panpulmonata</taxon>
        <taxon>Sacoglossa</taxon>
        <taxon>Placobranchoidea</taxon>
        <taxon>Plakobranchidae</taxon>
        <taxon>Plakobranchus</taxon>
    </lineage>
</organism>
<dbReference type="AlphaFoldDB" id="A0AAV4C6I8"/>
<evidence type="ECO:0000313" key="2">
    <source>
        <dbReference type="Proteomes" id="UP000735302"/>
    </source>
</evidence>
<comment type="caution">
    <text evidence="1">The sequence shown here is derived from an EMBL/GenBank/DDBJ whole genome shotgun (WGS) entry which is preliminary data.</text>
</comment>
<evidence type="ECO:0000313" key="1">
    <source>
        <dbReference type="EMBL" id="GFO26294.1"/>
    </source>
</evidence>